<proteinExistence type="predicted"/>
<keyword evidence="3" id="KW-1185">Reference proteome</keyword>
<gene>
    <name evidence="2" type="ORF">N7482_001179</name>
</gene>
<dbReference type="GO" id="GO:0004497">
    <property type="term" value="F:monooxygenase activity"/>
    <property type="evidence" value="ECO:0007669"/>
    <property type="project" value="UniProtKB-KW"/>
</dbReference>
<reference evidence="2" key="2">
    <citation type="journal article" date="2023" name="IMA Fungus">
        <title>Comparative genomic study of the Penicillium genus elucidates a diverse pangenome and 15 lateral gene transfer events.</title>
        <authorList>
            <person name="Petersen C."/>
            <person name="Sorensen T."/>
            <person name="Nielsen M.R."/>
            <person name="Sondergaard T.E."/>
            <person name="Sorensen J.L."/>
            <person name="Fitzpatrick D.A."/>
            <person name="Frisvad J.C."/>
            <person name="Nielsen K.L."/>
        </authorList>
    </citation>
    <scope>NUCLEOTIDE SEQUENCE</scope>
    <source>
        <strain evidence="2">IBT 26290</strain>
    </source>
</reference>
<feature type="signal peptide" evidence="1">
    <location>
        <begin position="1"/>
        <end position="18"/>
    </location>
</feature>
<dbReference type="Gene3D" id="3.20.20.30">
    <property type="entry name" value="Luciferase-like domain"/>
    <property type="match status" value="1"/>
</dbReference>
<evidence type="ECO:0000256" key="1">
    <source>
        <dbReference type="SAM" id="SignalP"/>
    </source>
</evidence>
<comment type="caution">
    <text evidence="2">The sequence shown here is derived from an EMBL/GenBank/DDBJ whole genome shotgun (WGS) entry which is preliminary data.</text>
</comment>
<keyword evidence="1" id="KW-0732">Signal</keyword>
<name>A0A9W9IFA7_9EURO</name>
<protein>
    <submittedName>
        <fullName evidence="2">Xenobiotic compound monooxygenase DszA family</fullName>
    </submittedName>
</protein>
<reference evidence="2" key="1">
    <citation type="submission" date="2022-11" db="EMBL/GenBank/DDBJ databases">
        <authorList>
            <person name="Petersen C."/>
        </authorList>
    </citation>
    <scope>NUCLEOTIDE SEQUENCE</scope>
    <source>
        <strain evidence="2">IBT 26290</strain>
    </source>
</reference>
<evidence type="ECO:0000313" key="2">
    <source>
        <dbReference type="EMBL" id="KAJ5175302.1"/>
    </source>
</evidence>
<dbReference type="AlphaFoldDB" id="A0A9W9IFA7"/>
<feature type="chain" id="PRO_5040885893" evidence="1">
    <location>
        <begin position="19"/>
        <end position="134"/>
    </location>
</feature>
<dbReference type="SUPFAM" id="SSF51679">
    <property type="entry name" value="Bacterial luciferase-like"/>
    <property type="match status" value="1"/>
</dbReference>
<dbReference type="Proteomes" id="UP001149163">
    <property type="component" value="Unassembled WGS sequence"/>
</dbReference>
<dbReference type="GeneID" id="81422480"/>
<dbReference type="RefSeq" id="XP_056546910.1">
    <property type="nucleotide sequence ID" value="XM_056683304.1"/>
</dbReference>
<organism evidence="2 3">
    <name type="scientific">Penicillium canariense</name>
    <dbReference type="NCBI Taxonomy" id="189055"/>
    <lineage>
        <taxon>Eukaryota</taxon>
        <taxon>Fungi</taxon>
        <taxon>Dikarya</taxon>
        <taxon>Ascomycota</taxon>
        <taxon>Pezizomycotina</taxon>
        <taxon>Eurotiomycetes</taxon>
        <taxon>Eurotiomycetidae</taxon>
        <taxon>Eurotiales</taxon>
        <taxon>Aspergillaceae</taxon>
        <taxon>Penicillium</taxon>
    </lineage>
</organism>
<keyword evidence="2" id="KW-0560">Oxidoreductase</keyword>
<accession>A0A9W9IFA7</accession>
<dbReference type="EMBL" id="JAPQKN010000001">
    <property type="protein sequence ID" value="KAJ5175302.1"/>
    <property type="molecule type" value="Genomic_DNA"/>
</dbReference>
<dbReference type="GO" id="GO:0016705">
    <property type="term" value="F:oxidoreductase activity, acting on paired donors, with incorporation or reduction of molecular oxygen"/>
    <property type="evidence" value="ECO:0007669"/>
    <property type="project" value="InterPro"/>
</dbReference>
<dbReference type="InterPro" id="IPR036661">
    <property type="entry name" value="Luciferase-like_sf"/>
</dbReference>
<keyword evidence="2" id="KW-0503">Monooxygenase</keyword>
<evidence type="ECO:0000313" key="3">
    <source>
        <dbReference type="Proteomes" id="UP001149163"/>
    </source>
</evidence>
<sequence length="134" mass="14493">MVELIFFTLFFGWTGIDLSQVPPDEDINPGKHSLGVHWVTSVIKMPTARIPDLPSLNLQLASEMASIGGLGPVATGTPAQVAGVMVAWINEADTDGFEIPYVITPVRLKMSSTCSFPSSGVADFIPRRLRPRIL</sequence>